<evidence type="ECO:0000256" key="2">
    <source>
        <dbReference type="ARBA" id="ARBA00022759"/>
    </source>
</evidence>
<dbReference type="PANTHER" id="PTHR31290">
    <property type="entry name" value="UV-DAMAGE ENDONUCLEASE"/>
    <property type="match status" value="1"/>
</dbReference>
<dbReference type="Proteomes" id="UP001623592">
    <property type="component" value="Unassembled WGS sequence"/>
</dbReference>
<keyword evidence="4" id="KW-0228">DNA excision</keyword>
<dbReference type="Pfam" id="PF03851">
    <property type="entry name" value="UvdE"/>
    <property type="match status" value="1"/>
</dbReference>
<evidence type="ECO:0000256" key="6">
    <source>
        <dbReference type="ARBA" id="ARBA00023204"/>
    </source>
</evidence>
<keyword evidence="5" id="KW-0378">Hydrolase</keyword>
<keyword evidence="6" id="KW-0234">DNA repair</keyword>
<dbReference type="NCBIfam" id="TIGR00629">
    <property type="entry name" value="uvde"/>
    <property type="match status" value="1"/>
</dbReference>
<feature type="domain" description="DUF1722" evidence="7">
    <location>
        <begin position="314"/>
        <end position="422"/>
    </location>
</feature>
<proteinExistence type="predicted"/>
<evidence type="ECO:0000256" key="4">
    <source>
        <dbReference type="ARBA" id="ARBA00022769"/>
    </source>
</evidence>
<evidence type="ECO:0000313" key="9">
    <source>
        <dbReference type="Proteomes" id="UP001623592"/>
    </source>
</evidence>
<organism evidence="8 9">
    <name type="scientific">Clostridium neuense</name>
    <dbReference type="NCBI Taxonomy" id="1728934"/>
    <lineage>
        <taxon>Bacteria</taxon>
        <taxon>Bacillati</taxon>
        <taxon>Bacillota</taxon>
        <taxon>Clostridia</taxon>
        <taxon>Eubacteriales</taxon>
        <taxon>Clostridiaceae</taxon>
        <taxon>Clostridium</taxon>
    </lineage>
</organism>
<gene>
    <name evidence="8" type="primary">uvsE</name>
    <name evidence="8" type="ORF">ACJDT4_03325</name>
</gene>
<dbReference type="EMBL" id="JBJIAA010000002">
    <property type="protein sequence ID" value="MFL0249440.1"/>
    <property type="molecule type" value="Genomic_DNA"/>
</dbReference>
<evidence type="ECO:0000256" key="5">
    <source>
        <dbReference type="ARBA" id="ARBA00022801"/>
    </source>
</evidence>
<keyword evidence="1" id="KW-0540">Nuclease</keyword>
<dbReference type="SUPFAM" id="SSF51658">
    <property type="entry name" value="Xylose isomerase-like"/>
    <property type="match status" value="1"/>
</dbReference>
<dbReference type="GO" id="GO:0004519">
    <property type="term" value="F:endonuclease activity"/>
    <property type="evidence" value="ECO:0007669"/>
    <property type="project" value="UniProtKB-KW"/>
</dbReference>
<evidence type="ECO:0000313" key="8">
    <source>
        <dbReference type="EMBL" id="MFL0249440.1"/>
    </source>
</evidence>
<comment type="caution">
    <text evidence="8">The sequence shown here is derived from an EMBL/GenBank/DDBJ whole genome shotgun (WGS) entry which is preliminary data.</text>
</comment>
<evidence type="ECO:0000259" key="7">
    <source>
        <dbReference type="Pfam" id="PF08349"/>
    </source>
</evidence>
<dbReference type="InterPro" id="IPR013560">
    <property type="entry name" value="DUF1722"/>
</dbReference>
<evidence type="ECO:0000256" key="1">
    <source>
        <dbReference type="ARBA" id="ARBA00022722"/>
    </source>
</evidence>
<evidence type="ECO:0000256" key="3">
    <source>
        <dbReference type="ARBA" id="ARBA00022763"/>
    </source>
</evidence>
<dbReference type="Gene3D" id="3.20.20.150">
    <property type="entry name" value="Divalent-metal-dependent TIM barrel enzymes"/>
    <property type="match status" value="1"/>
</dbReference>
<accession>A0ABW8TCR4</accession>
<dbReference type="InterPro" id="IPR004601">
    <property type="entry name" value="UvdE"/>
</dbReference>
<dbReference type="InterPro" id="IPR036237">
    <property type="entry name" value="Xyl_isomerase-like_sf"/>
</dbReference>
<dbReference type="PANTHER" id="PTHR31290:SF5">
    <property type="entry name" value="UV-DAMAGE ENDONUCLEASE"/>
    <property type="match status" value="1"/>
</dbReference>
<dbReference type="Pfam" id="PF08349">
    <property type="entry name" value="DUF1722"/>
    <property type="match status" value="1"/>
</dbReference>
<keyword evidence="2 8" id="KW-0255">Endonuclease</keyword>
<sequence>MNRSDNLSIGYACITLGVENTQLSACTLKNASEDNIRKIINKNLEALINIIDYNIENEIKLFRISSDIIPFGSHKVNTLNWREEFKDKLLDIGKKIKNSNMRVSMHPGQYTVLNSINDEVVENAVRDLEYHTSFLDALEVDSKNKIILHIGGVYGDKQKASENFIKNYFKLPEKIKKRLIIENDDRNYNVEEVLNISKEISIPVVFDNLHNKLNPSPKKLSEGEWISICKETWKKEDGRQKIHYSQHKNGGTFGAHSDTIFADEFLEFYNSLKDKDIDIMLEVKDKNLSAVKCINITKNKLEIKNLEEEWARYKYFVLSRSQKIYSEIRELLKNKKLPPVREFYSLIDKAIELKVDRGAEINALQHVWGYVNKKCSEAEKRRYQKLFKDFEEGKGKIETLKKHVLKCAKEQEVKYLIDSLYFYL</sequence>
<reference evidence="8 9" key="1">
    <citation type="submission" date="2024-11" db="EMBL/GenBank/DDBJ databases">
        <authorList>
            <person name="Heng Y.C."/>
            <person name="Lim A.C.H."/>
            <person name="Lee J.K.Y."/>
            <person name="Kittelmann S."/>
        </authorList>
    </citation>
    <scope>NUCLEOTIDE SEQUENCE [LARGE SCALE GENOMIC DNA]</scope>
    <source>
        <strain evidence="8 9">WILCCON 0114</strain>
    </source>
</reference>
<name>A0ABW8TCR4_9CLOT</name>
<keyword evidence="9" id="KW-1185">Reference proteome</keyword>
<keyword evidence="3" id="KW-0227">DNA damage</keyword>
<protein>
    <submittedName>
        <fullName evidence="8">UV DNA damage repair endonuclease UvsE</fullName>
    </submittedName>
</protein>